<proteinExistence type="predicted"/>
<dbReference type="SUPFAM" id="SSF46689">
    <property type="entry name" value="Homeodomain-like"/>
    <property type="match status" value="1"/>
</dbReference>
<dbReference type="Pfam" id="PF00665">
    <property type="entry name" value="rve"/>
    <property type="match status" value="1"/>
</dbReference>
<evidence type="ECO:0000313" key="2">
    <source>
        <dbReference type="EMBL" id="KKL21794.1"/>
    </source>
</evidence>
<sequence>MNEDTYYFDLNDEQIKKIEEKYALLEPLLSEYLSKNDRREYEEHVYRVLGISERTLRRYLQSLREDGIYTLTRKKRSDAGKLRTFSEDLLKKALELLDENRYRSVPMLMNLLEADENLAPLVIKISPHTLYYHLKKSGYDFKHQGKDGQDNIYKRFQAAYPNQLWQGDARDGICLPDPINPEKTKMTYLFGWMDDFSRKFMYARYYWDEKLPRMEDCFRQAVLRWGLPEKIYCDNGSVYISNYFLFLVSDLEIKKIHHRAFCAWCKGKIVMRSYRHFTLFSQNMQDVFSSPQSFLRWI</sequence>
<evidence type="ECO:0000259" key="1">
    <source>
        <dbReference type="PROSITE" id="PS50994"/>
    </source>
</evidence>
<gene>
    <name evidence="2" type="ORF">LCGC14_2441880</name>
</gene>
<dbReference type="PROSITE" id="PS50994">
    <property type="entry name" value="INTEGRASE"/>
    <property type="match status" value="1"/>
</dbReference>
<dbReference type="InterPro" id="IPR009057">
    <property type="entry name" value="Homeodomain-like_sf"/>
</dbReference>
<dbReference type="InterPro" id="IPR036397">
    <property type="entry name" value="RNaseH_sf"/>
</dbReference>
<dbReference type="EMBL" id="LAZR01037598">
    <property type="protein sequence ID" value="KKL21794.1"/>
    <property type="molecule type" value="Genomic_DNA"/>
</dbReference>
<dbReference type="PANTHER" id="PTHR35004">
    <property type="entry name" value="TRANSPOSASE RV3428C-RELATED"/>
    <property type="match status" value="1"/>
</dbReference>
<comment type="caution">
    <text evidence="2">The sequence shown here is derived from an EMBL/GenBank/DDBJ whole genome shotgun (WGS) entry which is preliminary data.</text>
</comment>
<dbReference type="PANTHER" id="PTHR35004:SF6">
    <property type="entry name" value="TRANSPOSASE"/>
    <property type="match status" value="1"/>
</dbReference>
<dbReference type="GO" id="GO:0015074">
    <property type="term" value="P:DNA integration"/>
    <property type="evidence" value="ECO:0007669"/>
    <property type="project" value="InterPro"/>
</dbReference>
<dbReference type="SUPFAM" id="SSF53098">
    <property type="entry name" value="Ribonuclease H-like"/>
    <property type="match status" value="1"/>
</dbReference>
<protein>
    <recommendedName>
        <fullName evidence="1">Integrase catalytic domain-containing protein</fullName>
    </recommendedName>
</protein>
<reference evidence="2" key="1">
    <citation type="journal article" date="2015" name="Nature">
        <title>Complex archaea that bridge the gap between prokaryotes and eukaryotes.</title>
        <authorList>
            <person name="Spang A."/>
            <person name="Saw J.H."/>
            <person name="Jorgensen S.L."/>
            <person name="Zaremba-Niedzwiedzka K."/>
            <person name="Martijn J."/>
            <person name="Lind A.E."/>
            <person name="van Eijk R."/>
            <person name="Schleper C."/>
            <person name="Guy L."/>
            <person name="Ettema T.J."/>
        </authorList>
    </citation>
    <scope>NUCLEOTIDE SEQUENCE</scope>
</reference>
<dbReference type="AlphaFoldDB" id="A0A0F9BIQ3"/>
<name>A0A0F9BIQ3_9ZZZZ</name>
<dbReference type="InterPro" id="IPR012337">
    <property type="entry name" value="RNaseH-like_sf"/>
</dbReference>
<organism evidence="2">
    <name type="scientific">marine sediment metagenome</name>
    <dbReference type="NCBI Taxonomy" id="412755"/>
    <lineage>
        <taxon>unclassified sequences</taxon>
        <taxon>metagenomes</taxon>
        <taxon>ecological metagenomes</taxon>
    </lineage>
</organism>
<accession>A0A0F9BIQ3</accession>
<dbReference type="InterPro" id="IPR001584">
    <property type="entry name" value="Integrase_cat-core"/>
</dbReference>
<dbReference type="Gene3D" id="3.30.420.10">
    <property type="entry name" value="Ribonuclease H-like superfamily/Ribonuclease H"/>
    <property type="match status" value="1"/>
</dbReference>
<feature type="domain" description="Integrase catalytic" evidence="1">
    <location>
        <begin position="157"/>
        <end position="269"/>
    </location>
</feature>
<dbReference type="GO" id="GO:0003676">
    <property type="term" value="F:nucleic acid binding"/>
    <property type="evidence" value="ECO:0007669"/>
    <property type="project" value="InterPro"/>
</dbReference>